<dbReference type="PANTHER" id="PTHR35190:SF2">
    <property type="entry name" value="PROTEIN DCD1B"/>
    <property type="match status" value="1"/>
</dbReference>
<reference evidence="2 3" key="1">
    <citation type="journal article" date="2015" name="Microbiome">
        <title>Genomic resolution of linkages in carbon, nitrogen, and sulfur cycling among widespread estuary sediment bacteria.</title>
        <authorList>
            <person name="Baker B.J."/>
            <person name="Lazar C.S."/>
            <person name="Teske A.P."/>
            <person name="Dick G.J."/>
        </authorList>
    </citation>
    <scope>NUCLEOTIDE SEQUENCE [LARGE SCALE GENOMIC DNA]</scope>
    <source>
        <strain evidence="2">SM23_40</strain>
    </source>
</reference>
<comment type="caution">
    <text evidence="2">The sequence shown here is derived from an EMBL/GenBank/DDBJ whole genome shotgun (WGS) entry which is preliminary data.</text>
</comment>
<feature type="signal peptide" evidence="1">
    <location>
        <begin position="1"/>
        <end position="20"/>
    </location>
</feature>
<proteinExistence type="predicted"/>
<evidence type="ECO:0000256" key="1">
    <source>
        <dbReference type="SAM" id="SignalP"/>
    </source>
</evidence>
<dbReference type="EMBL" id="LJUI01000014">
    <property type="protein sequence ID" value="KPK70519.1"/>
    <property type="molecule type" value="Genomic_DNA"/>
</dbReference>
<evidence type="ECO:0000313" key="3">
    <source>
        <dbReference type="Proteomes" id="UP000051717"/>
    </source>
</evidence>
<keyword evidence="1" id="KW-0732">Signal</keyword>
<name>A0A0S8GBS5_UNCT6</name>
<evidence type="ECO:0008006" key="4">
    <source>
        <dbReference type="Google" id="ProtNLM"/>
    </source>
</evidence>
<dbReference type="Gene3D" id="3.60.60.10">
    <property type="entry name" value="Penicillin V Acylase, Chain A"/>
    <property type="match status" value="1"/>
</dbReference>
<sequence length="428" mass="46619">MKTVMVMVCVAVTLGLSAPAASVDGARTATSPSLPEVNGVLRELDGVEVLTLWGTSYEMGYSHGFLLGPRIMEVWDRELVQGYWNLYAEYLPRTLEVAAIPPHHLNEFEGMLAGMTDNPDVELYVPQLGREFGVDDLIALNCSSFPRCEAMAVWGDLTEDGSTIAARNFGYAVVPYSYPGTTMLDNTLLIAYDPSRTGARRHFTVAWPGIIGCITGMNEAGVTLFINNGGDGQDILHSPNPPTPHSVYPCPLVMREILEVGNTDDPVYAAFEIFQSVRISKGWIVTVASPHTGGIVETAGVIEADSEGQVLRLSSDDYPHNPNRIFACNSYQKYHHVTYDVQYRAMQLGVRLISQVGGWKLGDGAVQAIMAFGSSVGGVSATQHSLILHPNDLTFDVYIAKVVEGVLRNAIYCVAHPFVWSDLWVGDS</sequence>
<feature type="chain" id="PRO_5006646798" description="Peptidase C45" evidence="1">
    <location>
        <begin position="21"/>
        <end position="428"/>
    </location>
</feature>
<gene>
    <name evidence="2" type="ORF">AMJ82_03030</name>
</gene>
<protein>
    <recommendedName>
        <fullName evidence="4">Peptidase C45</fullName>
    </recommendedName>
</protein>
<evidence type="ECO:0000313" key="2">
    <source>
        <dbReference type="EMBL" id="KPK70519.1"/>
    </source>
</evidence>
<dbReference type="AlphaFoldDB" id="A0A0S8GBS5"/>
<organism evidence="2 3">
    <name type="scientific">candidate division TA06 bacterium SM23_40</name>
    <dbReference type="NCBI Taxonomy" id="1703774"/>
    <lineage>
        <taxon>Bacteria</taxon>
        <taxon>Bacteria division TA06</taxon>
    </lineage>
</organism>
<dbReference type="InterPro" id="IPR047803">
    <property type="entry name" value="DCD1A/B-like"/>
</dbReference>
<accession>A0A0S8GBS5</accession>
<dbReference type="PANTHER" id="PTHR35190">
    <property type="entry name" value="PROTEIN DCD1B"/>
    <property type="match status" value="1"/>
</dbReference>
<dbReference type="Proteomes" id="UP000051717">
    <property type="component" value="Unassembled WGS sequence"/>
</dbReference>